<dbReference type="PANTHER" id="PTHR30575:SF3">
    <property type="entry name" value="PEPTIDASE M20 DIMERISATION DOMAIN-CONTAINING PROTEIN"/>
    <property type="match status" value="1"/>
</dbReference>
<dbReference type="GO" id="GO:0071713">
    <property type="term" value="F:para-aminobenzoyl-glutamate hydrolase activity"/>
    <property type="evidence" value="ECO:0007669"/>
    <property type="project" value="TreeGrafter"/>
</dbReference>
<evidence type="ECO:0000313" key="1">
    <source>
        <dbReference type="EMBL" id="MPM71420.1"/>
    </source>
</evidence>
<dbReference type="GO" id="GO:0046657">
    <property type="term" value="P:folic acid catabolic process"/>
    <property type="evidence" value="ECO:0007669"/>
    <property type="project" value="TreeGrafter"/>
</dbReference>
<organism evidence="1">
    <name type="scientific">bioreactor metagenome</name>
    <dbReference type="NCBI Taxonomy" id="1076179"/>
    <lineage>
        <taxon>unclassified sequences</taxon>
        <taxon>metagenomes</taxon>
        <taxon>ecological metagenomes</taxon>
    </lineage>
</organism>
<sequence>MENTVRAYNMSALADADEKATLAVLGACIATRASATVVSTPGYLPLRQDKLLSERFYELSKQFIPQSSLYMGRDMIGSSDIGDVGHLIPTIQPTMGGVTGSAHTNTFCLSDKTASLIIPAKILAQLCAELVYDDCRLAARVKSEFVPVYTREEYIAYLDGLFYTKKLNIPQVTIKDI</sequence>
<accession>A0A645C0X8</accession>
<protein>
    <submittedName>
        <fullName evidence="1">Uncharacterized protein</fullName>
    </submittedName>
</protein>
<dbReference type="GO" id="GO:0005737">
    <property type="term" value="C:cytoplasm"/>
    <property type="evidence" value="ECO:0007669"/>
    <property type="project" value="TreeGrafter"/>
</dbReference>
<name>A0A645C0X8_9ZZZZ</name>
<dbReference type="EMBL" id="VSSQ01024104">
    <property type="protein sequence ID" value="MPM71420.1"/>
    <property type="molecule type" value="Genomic_DNA"/>
</dbReference>
<reference evidence="1" key="1">
    <citation type="submission" date="2019-08" db="EMBL/GenBank/DDBJ databases">
        <authorList>
            <person name="Kucharzyk K."/>
            <person name="Murdoch R.W."/>
            <person name="Higgins S."/>
            <person name="Loffler F."/>
        </authorList>
    </citation>
    <scope>NUCLEOTIDE SEQUENCE</scope>
</reference>
<dbReference type="GO" id="GO:0016805">
    <property type="term" value="F:dipeptidase activity"/>
    <property type="evidence" value="ECO:0007669"/>
    <property type="project" value="TreeGrafter"/>
</dbReference>
<dbReference type="AlphaFoldDB" id="A0A645C0X8"/>
<dbReference type="Gene3D" id="3.40.630.10">
    <property type="entry name" value="Zn peptidases"/>
    <property type="match status" value="1"/>
</dbReference>
<comment type="caution">
    <text evidence="1">The sequence shown here is derived from an EMBL/GenBank/DDBJ whole genome shotgun (WGS) entry which is preliminary data.</text>
</comment>
<proteinExistence type="predicted"/>
<gene>
    <name evidence="1" type="ORF">SDC9_118385</name>
</gene>
<dbReference type="PANTHER" id="PTHR30575">
    <property type="entry name" value="PEPTIDASE M20"/>
    <property type="match status" value="1"/>
</dbReference>
<dbReference type="InterPro" id="IPR052030">
    <property type="entry name" value="Peptidase_M20/M20A_hydrolases"/>
</dbReference>